<dbReference type="Proteomes" id="UP000094008">
    <property type="component" value="Unassembled WGS sequence"/>
</dbReference>
<sequence>MIGIQHLSMRVPWRDRPWDASICDDPLGNSSCTLLANIGPNRQDLYEAENASASTDTLDTSRLPCLSERGMFMSPIGYTVTKTHPFAWHQALKDSLRPTRVLLPGYAFEAIPFRWLNRKSLNEDVGFARVPDYNPTAEDDVDQVLGFRDGASWVMDGDNQRAIMDEFFASVAPGESLVFIYLKHSPLQEVRTDRLIVGAARVTGVQRPPMWNQEGKPPFDSCMWETVVEHSLRPDMRDGVLLPYQELVSLLDQGVDIDGALAWAPEGRTTEFSYVTEHLTDDAAIDALASLKNAAEGARALGVEVPHAALAWLTEQTERLWELRGPVPGLAAVLAFLRVEQPYVATRAVMDEVADAVTWDVLREMLNGHRPVPGALDRHLTSTVRRIWAKLEAEKQNALQLLSAFDISPEQLEMLMSGDAEVECSPQELLDNPYFASTCTYGSELHVPFLTVDRALFPPTHVKWSPPLPPDVDVCDHLDRRRVEALLTDVLERQAVQGDTLLPEYEAIDFANDFALSRPPNLAHIVLEGLDLDRDGLLDQEEWSPLTSIALADGSPAIKLTRFVEVAEFIRNWVKDQESMPNLGHLDDAREVLDTALARNQNVDSDGAAFDELEDRARTEKAAGLSELHDSPLSVLIGPAGTGKTTLLRALVEYPGVADGGVLLLAPTGKARVQLETKVGLPAKTLASYLSSSRRYDGESGRYLVWGDQQPRQSHGLVVIDEASMLTEEMLAATLDAFTGVRRIVLVGDPRQLPPIGAGRPFVDLVDAKHPDSFDKWTHVCPGYVELQVTRRQLPEGGHGTRHDLELAAWFGGGTRGAGDEAIWSELAEEPNRPTVRYLQWGDRSVAEALLEALSDELPLDVHEKPDWAFALTYGATLNEPYLNWEAGAGRHAEDWQILSPTRSRAFGTGELNRHIKRTYRASDTEFGQRNAKANIPRPIGPELIVRGDKVMQTVNKKSKAYPAEGAMNYVANGEIGVAIGRIVPSYKRKKANLPLNVEFSSQPGFQYGYWPSSGEDPPLELAWAVTVHKSQGSEFATTLLVLPARANVSRELMYTALTRQKDRVIILHEGTLADLRGLAESWRSETARRLTDLFAAPSPVSVEIRGARRRYERRLIHVSANGTPMASKNEVIIAGLLDRLMPGQWSYEEPFRGADGREVLPDFTIHTAGGRKVYWEHAGMLDRSDYAAKWELKKAWYAENGVFPFDDGRAGDAVLMWTDDLRGADAQAWLELASSVFGVQAAEPASGGGVGKRRVAKKAPPKRAK</sequence>
<dbReference type="InterPro" id="IPR050534">
    <property type="entry name" value="Coronavir_polyprotein_1ab"/>
</dbReference>
<dbReference type="InterPro" id="IPR027785">
    <property type="entry name" value="UvrD-like_helicase_C"/>
</dbReference>
<dbReference type="EMBL" id="LZSY01000158">
    <property type="protein sequence ID" value="OBB84669.1"/>
    <property type="molecule type" value="Genomic_DNA"/>
</dbReference>
<organism evidence="3 4">
    <name type="scientific">Mycolicibacterium peregrinum</name>
    <name type="common">Mycobacterium peregrinum</name>
    <dbReference type="NCBI Taxonomy" id="43304"/>
    <lineage>
        <taxon>Bacteria</taxon>
        <taxon>Bacillati</taxon>
        <taxon>Actinomycetota</taxon>
        <taxon>Actinomycetes</taxon>
        <taxon>Mycobacteriales</taxon>
        <taxon>Mycobacteriaceae</taxon>
        <taxon>Mycolicibacterium</taxon>
    </lineage>
</organism>
<dbReference type="InterPro" id="IPR003593">
    <property type="entry name" value="AAA+_ATPase"/>
</dbReference>
<dbReference type="PANTHER" id="PTHR43788">
    <property type="entry name" value="DNA2/NAM7 HELICASE FAMILY MEMBER"/>
    <property type="match status" value="1"/>
</dbReference>
<dbReference type="PANTHER" id="PTHR43788:SF8">
    <property type="entry name" value="DNA-BINDING PROTEIN SMUBP-2"/>
    <property type="match status" value="1"/>
</dbReference>
<dbReference type="SMART" id="SM00382">
    <property type="entry name" value="AAA"/>
    <property type="match status" value="1"/>
</dbReference>
<dbReference type="CDD" id="cd17933">
    <property type="entry name" value="DEXSc_RecD-like"/>
    <property type="match status" value="1"/>
</dbReference>
<accession>A0A1A0VN72</accession>
<feature type="compositionally biased region" description="Basic residues" evidence="1">
    <location>
        <begin position="1252"/>
        <end position="1266"/>
    </location>
</feature>
<dbReference type="GO" id="GO:0043139">
    <property type="term" value="F:5'-3' DNA helicase activity"/>
    <property type="evidence" value="ECO:0007669"/>
    <property type="project" value="TreeGrafter"/>
</dbReference>
<gene>
    <name evidence="3" type="ORF">A5779_05760</name>
</gene>
<protein>
    <recommendedName>
        <fullName evidence="2">AAA+ ATPase domain-containing protein</fullName>
    </recommendedName>
</protein>
<evidence type="ECO:0000259" key="2">
    <source>
        <dbReference type="SMART" id="SM00382"/>
    </source>
</evidence>
<dbReference type="InterPro" id="IPR027417">
    <property type="entry name" value="P-loop_NTPase"/>
</dbReference>
<evidence type="ECO:0000256" key="1">
    <source>
        <dbReference type="SAM" id="MobiDB-lite"/>
    </source>
</evidence>
<reference evidence="4" key="1">
    <citation type="submission" date="2016-06" db="EMBL/GenBank/DDBJ databases">
        <authorList>
            <person name="Sutton G."/>
            <person name="Brinkac L."/>
            <person name="Sanka R."/>
            <person name="Adams M."/>
            <person name="Lau E."/>
            <person name="Mehaffy C."/>
            <person name="Tameris M."/>
            <person name="Hatherill M."/>
            <person name="Hanekom W."/>
            <person name="Mahomed H."/>
            <person name="Mcshane H."/>
        </authorList>
    </citation>
    <scope>NUCLEOTIDE SEQUENCE [LARGE SCALE GENOMIC DNA]</scope>
    <source>
        <strain evidence="4">852002-10433_SCH5171157</strain>
    </source>
</reference>
<dbReference type="Gene3D" id="3.40.50.300">
    <property type="entry name" value="P-loop containing nucleotide triphosphate hydrolases"/>
    <property type="match status" value="2"/>
</dbReference>
<dbReference type="SUPFAM" id="SSF52540">
    <property type="entry name" value="P-loop containing nucleoside triphosphate hydrolases"/>
    <property type="match status" value="1"/>
</dbReference>
<feature type="domain" description="AAA+ ATPase" evidence="2">
    <location>
        <begin position="630"/>
        <end position="772"/>
    </location>
</feature>
<dbReference type="OrthoDB" id="9763659at2"/>
<evidence type="ECO:0000313" key="3">
    <source>
        <dbReference type="EMBL" id="OBB84669.1"/>
    </source>
</evidence>
<comment type="caution">
    <text evidence="3">The sequence shown here is derived from an EMBL/GenBank/DDBJ whole genome shotgun (WGS) entry which is preliminary data.</text>
</comment>
<proteinExistence type="predicted"/>
<dbReference type="AlphaFoldDB" id="A0A1A0VN72"/>
<dbReference type="CDD" id="cd18809">
    <property type="entry name" value="SF1_C_RecD"/>
    <property type="match status" value="1"/>
</dbReference>
<dbReference type="Pfam" id="PF13538">
    <property type="entry name" value="UvrD_C_2"/>
    <property type="match status" value="1"/>
</dbReference>
<feature type="region of interest" description="Disordered" evidence="1">
    <location>
        <begin position="1244"/>
        <end position="1266"/>
    </location>
</feature>
<name>A0A1A0VN72_MYCPR</name>
<dbReference type="PROSITE" id="PS00018">
    <property type="entry name" value="EF_HAND_1"/>
    <property type="match status" value="1"/>
</dbReference>
<dbReference type="RefSeq" id="WP_064886389.1">
    <property type="nucleotide sequence ID" value="NZ_LZSY01000158.1"/>
</dbReference>
<evidence type="ECO:0000313" key="4">
    <source>
        <dbReference type="Proteomes" id="UP000094008"/>
    </source>
</evidence>
<dbReference type="Pfam" id="PF13604">
    <property type="entry name" value="AAA_30"/>
    <property type="match status" value="1"/>
</dbReference>
<dbReference type="InterPro" id="IPR018247">
    <property type="entry name" value="EF_Hand_1_Ca_BS"/>
</dbReference>